<keyword evidence="3 12" id="KW-0812">Transmembrane</keyword>
<dbReference type="GO" id="GO:0046933">
    <property type="term" value="F:proton-transporting ATP synthase activity, rotational mechanism"/>
    <property type="evidence" value="ECO:0007669"/>
    <property type="project" value="UniProtKB-UniRule"/>
</dbReference>
<gene>
    <name evidence="12" type="primary">atpF</name>
    <name evidence="15" type="ORF">HCG48_14130</name>
</gene>
<protein>
    <recommendedName>
        <fullName evidence="12">ATP synthase subunit b</fullName>
    </recommendedName>
    <alternativeName>
        <fullName evidence="12">ATP synthase F(0) sector subunit b</fullName>
    </alternativeName>
    <alternativeName>
        <fullName evidence="12">ATPase subunit I</fullName>
    </alternativeName>
    <alternativeName>
        <fullName evidence="12">F-type ATPase subunit b</fullName>
        <shortName evidence="12">F-ATPase subunit b</shortName>
    </alternativeName>
</protein>
<keyword evidence="2 12" id="KW-0138">CF(0)</keyword>
<keyword evidence="14" id="KW-0175">Coiled coil</keyword>
<evidence type="ECO:0000256" key="5">
    <source>
        <dbReference type="ARBA" id="ARBA00022989"/>
    </source>
</evidence>
<comment type="function">
    <text evidence="12">Component of the F(0) channel, it forms part of the peripheral stalk, linking F(1) to F(0).</text>
</comment>
<evidence type="ECO:0000256" key="6">
    <source>
        <dbReference type="ARBA" id="ARBA00023065"/>
    </source>
</evidence>
<evidence type="ECO:0000256" key="12">
    <source>
        <dbReference type="HAMAP-Rule" id="MF_01398"/>
    </source>
</evidence>
<reference evidence="15 16" key="1">
    <citation type="submission" date="2020-04" db="EMBL/GenBank/DDBJ databases">
        <authorList>
            <person name="Basu S."/>
            <person name="Maruthanayagam V."/>
            <person name="Chakraborty S."/>
            <person name="Pramanik A."/>
            <person name="Mukherjee J."/>
            <person name="Brink B."/>
        </authorList>
    </citation>
    <scope>NUCLEOTIDE SEQUENCE [LARGE SCALE GENOMIC DNA]</scope>
    <source>
        <strain evidence="15 16">AP17</strain>
    </source>
</reference>
<evidence type="ECO:0000313" key="16">
    <source>
        <dbReference type="Proteomes" id="UP000500857"/>
    </source>
</evidence>
<dbReference type="HAMAP" id="MF_01398">
    <property type="entry name" value="ATP_synth_b_bprime"/>
    <property type="match status" value="1"/>
</dbReference>
<evidence type="ECO:0000256" key="4">
    <source>
        <dbReference type="ARBA" id="ARBA00022781"/>
    </source>
</evidence>
<comment type="function">
    <text evidence="10 12">F(1)F(0) ATP synthase produces ATP from ADP in the presence of a proton or sodium gradient. F-type ATPases consist of two structural domains, F(1) containing the extramembraneous catalytic core and F(0) containing the membrane proton channel, linked together by a central stalk and a peripheral stalk. During catalysis, ATP synthesis in the catalytic domain of F(1) is coupled via a rotary mechanism of the central stalk subunits to proton translocation.</text>
</comment>
<evidence type="ECO:0000256" key="10">
    <source>
        <dbReference type="ARBA" id="ARBA00025198"/>
    </source>
</evidence>
<dbReference type="GO" id="GO:0031676">
    <property type="term" value="C:plasma membrane-derived thylakoid membrane"/>
    <property type="evidence" value="ECO:0007669"/>
    <property type="project" value="UniProtKB-SubCell"/>
</dbReference>
<keyword evidence="1 12" id="KW-0813">Transport</keyword>
<accession>A0A6H1TYA4</accession>
<dbReference type="NCBIfam" id="TIGR01144">
    <property type="entry name" value="ATP_synt_b"/>
    <property type="match status" value="1"/>
</dbReference>
<dbReference type="InterPro" id="IPR002146">
    <property type="entry name" value="ATP_synth_b/b'su_bac/chlpt"/>
</dbReference>
<feature type="coiled-coil region" evidence="14">
    <location>
        <begin position="49"/>
        <end position="165"/>
    </location>
</feature>
<evidence type="ECO:0000256" key="3">
    <source>
        <dbReference type="ARBA" id="ARBA00022692"/>
    </source>
</evidence>
<evidence type="ECO:0000256" key="7">
    <source>
        <dbReference type="ARBA" id="ARBA00023078"/>
    </source>
</evidence>
<feature type="transmembrane region" description="Helical" evidence="12">
    <location>
        <begin position="25"/>
        <end position="44"/>
    </location>
</feature>
<dbReference type="EMBL" id="CP051167">
    <property type="protein sequence ID" value="QIZ71582.1"/>
    <property type="molecule type" value="Genomic_DNA"/>
</dbReference>
<dbReference type="PANTHER" id="PTHR34264:SF3">
    <property type="entry name" value="ATP SYNTHASE SUBUNIT B, CHLOROPLASTIC"/>
    <property type="match status" value="1"/>
</dbReference>
<dbReference type="InterPro" id="IPR005864">
    <property type="entry name" value="ATP_synth_F0_bsu_bac"/>
</dbReference>
<dbReference type="GO" id="GO:0012505">
    <property type="term" value="C:endomembrane system"/>
    <property type="evidence" value="ECO:0007669"/>
    <property type="project" value="UniProtKB-SubCell"/>
</dbReference>
<comment type="subcellular location">
    <subcellularLocation>
        <location evidence="12">Cellular thylakoid membrane</location>
        <topology evidence="12">Single-pass membrane protein</topology>
    </subcellularLocation>
    <subcellularLocation>
        <location evidence="11">Endomembrane system</location>
        <topology evidence="11">Single-pass membrane protein</topology>
    </subcellularLocation>
</comment>
<keyword evidence="9 12" id="KW-0066">ATP synthesis</keyword>
<dbReference type="AlphaFoldDB" id="A0A6H1TYA4"/>
<dbReference type="NCBIfam" id="NF005606">
    <property type="entry name" value="PRK07352.1"/>
    <property type="match status" value="1"/>
</dbReference>
<keyword evidence="16" id="KW-1185">Reference proteome</keyword>
<sequence length="179" mass="19537">MGTFWLLASAHEAAAEGGFGLNLDFFETNVINLAIVIGLLFYLGQKVLGNILAQRRAEIEEAIADAERRQKEAAAQLADREQKLAQAQAEAERIKAQAAQQAEKAREAILAQAEKDLARLKAEAGKDLNAAQERAIAELRQRVTAMALERAESQLKTQLDEGKQQKLIDNSIAMLGGSR</sequence>
<evidence type="ECO:0000256" key="9">
    <source>
        <dbReference type="ARBA" id="ARBA00023310"/>
    </source>
</evidence>
<evidence type="ECO:0000256" key="14">
    <source>
        <dbReference type="SAM" id="Coils"/>
    </source>
</evidence>
<dbReference type="RefSeq" id="WP_168569734.1">
    <property type="nucleotide sequence ID" value="NZ_CP051167.1"/>
</dbReference>
<keyword evidence="8 12" id="KW-0472">Membrane</keyword>
<name>A0A6H1TYA4_9CYAN</name>
<dbReference type="Proteomes" id="UP000500857">
    <property type="component" value="Chromosome"/>
</dbReference>
<dbReference type="KEGG" id="oxy:HCG48_14130"/>
<dbReference type="PANTHER" id="PTHR34264">
    <property type="entry name" value="ATP SYNTHASE SUBUNIT B, CHLOROPLASTIC"/>
    <property type="match status" value="1"/>
</dbReference>
<proteinExistence type="inferred from homology"/>
<keyword evidence="7 12" id="KW-0793">Thylakoid</keyword>
<keyword evidence="6 12" id="KW-0406">Ion transport</keyword>
<evidence type="ECO:0000256" key="1">
    <source>
        <dbReference type="ARBA" id="ARBA00022448"/>
    </source>
</evidence>
<dbReference type="GO" id="GO:0045259">
    <property type="term" value="C:proton-transporting ATP synthase complex"/>
    <property type="evidence" value="ECO:0007669"/>
    <property type="project" value="UniProtKB-KW"/>
</dbReference>
<comment type="subunit">
    <text evidence="12">F-type ATPases have 2 components, F(1) - the catalytic core - and F(0) - the membrane proton channel. F(1) has five subunits: alpha(3), beta(3), gamma(1), delta(1), epsilon(1). F(0) has four main subunits: a(1), b(1), b'(1) and c(10-14). The alpha and beta chains form an alternating ring which encloses part of the gamma chain. F(1) is attached to F(0) by a central stalk formed by the gamma and epsilon chains, while a peripheral stalk is formed by the delta, b and b' chains.</text>
</comment>
<evidence type="ECO:0000256" key="13">
    <source>
        <dbReference type="RuleBase" id="RU003848"/>
    </source>
</evidence>
<comment type="similarity">
    <text evidence="12 13">Belongs to the ATPase B chain family.</text>
</comment>
<evidence type="ECO:0000256" key="2">
    <source>
        <dbReference type="ARBA" id="ARBA00022547"/>
    </source>
</evidence>
<evidence type="ECO:0000313" key="15">
    <source>
        <dbReference type="EMBL" id="QIZ71582.1"/>
    </source>
</evidence>
<keyword evidence="4 12" id="KW-0375">Hydrogen ion transport</keyword>
<organism evidence="15 16">
    <name type="scientific">Oxynema aestuarii AP17</name>
    <dbReference type="NCBI Taxonomy" id="2064643"/>
    <lineage>
        <taxon>Bacteria</taxon>
        <taxon>Bacillati</taxon>
        <taxon>Cyanobacteriota</taxon>
        <taxon>Cyanophyceae</taxon>
        <taxon>Oscillatoriophycideae</taxon>
        <taxon>Oscillatoriales</taxon>
        <taxon>Oscillatoriaceae</taxon>
        <taxon>Oxynema</taxon>
        <taxon>Oxynema aestuarii</taxon>
    </lineage>
</organism>
<dbReference type="Pfam" id="PF00430">
    <property type="entry name" value="ATP-synt_B"/>
    <property type="match status" value="1"/>
</dbReference>
<keyword evidence="5 12" id="KW-1133">Transmembrane helix</keyword>
<dbReference type="CDD" id="cd06503">
    <property type="entry name" value="ATP-synt_Fo_b"/>
    <property type="match status" value="1"/>
</dbReference>
<evidence type="ECO:0000256" key="8">
    <source>
        <dbReference type="ARBA" id="ARBA00023136"/>
    </source>
</evidence>
<evidence type="ECO:0000256" key="11">
    <source>
        <dbReference type="ARBA" id="ARBA00037847"/>
    </source>
</evidence>